<feature type="repeat" description="Solcar" evidence="8">
    <location>
        <begin position="209"/>
        <end position="304"/>
    </location>
</feature>
<comment type="similarity">
    <text evidence="2 9">Belongs to the mitochondrial carrier (TC 2.A.29) family.</text>
</comment>
<evidence type="ECO:0000256" key="1">
    <source>
        <dbReference type="ARBA" id="ARBA00004141"/>
    </source>
</evidence>
<keyword evidence="7 8" id="KW-0472">Membrane</keyword>
<feature type="repeat" description="Solcar" evidence="8">
    <location>
        <begin position="113"/>
        <end position="197"/>
    </location>
</feature>
<evidence type="ECO:0000313" key="11">
    <source>
        <dbReference type="EMBL" id="OMJ07749.1"/>
    </source>
</evidence>
<dbReference type="InterPro" id="IPR018108">
    <property type="entry name" value="MCP_transmembrane"/>
</dbReference>
<evidence type="ECO:0000256" key="7">
    <source>
        <dbReference type="ARBA" id="ARBA00023136"/>
    </source>
</evidence>
<keyword evidence="5" id="KW-0677">Repeat</keyword>
<keyword evidence="3 9" id="KW-0813">Transport</keyword>
<organism evidence="12 13">
    <name type="scientific">Smittium culicis</name>
    <dbReference type="NCBI Taxonomy" id="133412"/>
    <lineage>
        <taxon>Eukaryota</taxon>
        <taxon>Fungi</taxon>
        <taxon>Fungi incertae sedis</taxon>
        <taxon>Zoopagomycota</taxon>
        <taxon>Kickxellomycotina</taxon>
        <taxon>Harpellomycetes</taxon>
        <taxon>Harpellales</taxon>
        <taxon>Legeriomycetaceae</taxon>
        <taxon>Smittium</taxon>
    </lineage>
</organism>
<dbReference type="GO" id="GO:0015217">
    <property type="term" value="F:ADP transmembrane transporter activity"/>
    <property type="evidence" value="ECO:0007669"/>
    <property type="project" value="TreeGrafter"/>
</dbReference>
<feature type="repeat" description="Solcar" evidence="8">
    <location>
        <begin position="7"/>
        <end position="95"/>
    </location>
</feature>
<dbReference type="Proteomes" id="UP000187283">
    <property type="component" value="Unassembled WGS sequence"/>
</dbReference>
<dbReference type="Pfam" id="PF00153">
    <property type="entry name" value="Mito_carr"/>
    <property type="match status" value="3"/>
</dbReference>
<feature type="transmembrane region" description="Helical" evidence="10">
    <location>
        <begin position="6"/>
        <end position="28"/>
    </location>
</feature>
<evidence type="ECO:0000256" key="9">
    <source>
        <dbReference type="RuleBase" id="RU000488"/>
    </source>
</evidence>
<dbReference type="PANTHER" id="PTHR45939:SF1">
    <property type="entry name" value="MITOCHONDRIAL THIAMINE PYROPHOSPHATE CARRIER 1-RELATED"/>
    <property type="match status" value="1"/>
</dbReference>
<keyword evidence="13" id="KW-1185">Reference proteome</keyword>
<dbReference type="AlphaFoldDB" id="A0A1R1Y956"/>
<evidence type="ECO:0000256" key="3">
    <source>
        <dbReference type="ARBA" id="ARBA00022448"/>
    </source>
</evidence>
<comment type="subcellular location">
    <subcellularLocation>
        <location evidence="1">Membrane</location>
        <topology evidence="1">Multi-pass membrane protein</topology>
    </subcellularLocation>
</comment>
<evidence type="ECO:0000256" key="6">
    <source>
        <dbReference type="ARBA" id="ARBA00022989"/>
    </source>
</evidence>
<evidence type="ECO:0000256" key="5">
    <source>
        <dbReference type="ARBA" id="ARBA00022737"/>
    </source>
</evidence>
<dbReference type="SUPFAM" id="SSF103506">
    <property type="entry name" value="Mitochondrial carrier"/>
    <property type="match status" value="1"/>
</dbReference>
<comment type="caution">
    <text evidence="12">The sequence shown here is derived from an EMBL/GenBank/DDBJ whole genome shotgun (WGS) entry which is preliminary data.</text>
</comment>
<dbReference type="STRING" id="133412.A0A1R1Y956"/>
<dbReference type="Gene3D" id="1.50.40.10">
    <property type="entry name" value="Mitochondrial carrier domain"/>
    <property type="match status" value="1"/>
</dbReference>
<sequence>MSQDIPVTPAISALSGSVSSVVALMIIYPLDTLKVRIQVDNTHDLKVKKTIYEKIVGILSTEGPLGFYKGLSSNMVNQGLNGYIYFYIYSSLRQNIQNYFIKKSKIALTSVSLSTPTELAVGALAGMLCQCVTLPLSVIATRQQTTYTEAPKPWSTIVRDIVKNDGPAGLFKGFGPAMILCSNPAITYGLFEKIKEFIIRRKRGHSAFLTASEAFAAGAISKVVATVVTFPYISAKTRLMWTPTKEEIERHGDDVIYKGSFDVLKKLYKLHGIKGWYLGMQIQIIKAFITQALVLMFKEIITKYIITTLNFLRKRRTA</sequence>
<dbReference type="EMBL" id="LSSN01005978">
    <property type="protein sequence ID" value="OMJ07749.1"/>
    <property type="molecule type" value="Genomic_DNA"/>
</dbReference>
<dbReference type="PROSITE" id="PS50920">
    <property type="entry name" value="SOLCAR"/>
    <property type="match status" value="3"/>
</dbReference>
<dbReference type="EMBL" id="LSSN01000535">
    <property type="protein sequence ID" value="OMJ23472.1"/>
    <property type="molecule type" value="Genomic_DNA"/>
</dbReference>
<dbReference type="InterPro" id="IPR052217">
    <property type="entry name" value="Mito/Peroxisomal_Carrier"/>
</dbReference>
<dbReference type="PANTHER" id="PTHR45939">
    <property type="entry name" value="PEROXISOMAL MEMBRANE PROTEIN PMP34-RELATED"/>
    <property type="match status" value="1"/>
</dbReference>
<accession>A0A1R1Y956</accession>
<evidence type="ECO:0000256" key="8">
    <source>
        <dbReference type="PROSITE-ProRule" id="PRU00282"/>
    </source>
</evidence>
<feature type="transmembrane region" description="Helical" evidence="10">
    <location>
        <begin position="276"/>
        <end position="297"/>
    </location>
</feature>
<feature type="transmembrane region" description="Helical" evidence="10">
    <location>
        <begin position="207"/>
        <end position="233"/>
    </location>
</feature>
<keyword evidence="4 8" id="KW-0812">Transmembrane</keyword>
<keyword evidence="6 10" id="KW-1133">Transmembrane helix</keyword>
<evidence type="ECO:0000313" key="12">
    <source>
        <dbReference type="EMBL" id="OMJ23472.1"/>
    </source>
</evidence>
<proteinExistence type="inferred from homology"/>
<evidence type="ECO:0000256" key="10">
    <source>
        <dbReference type="SAM" id="Phobius"/>
    </source>
</evidence>
<evidence type="ECO:0000256" key="4">
    <source>
        <dbReference type="ARBA" id="ARBA00022692"/>
    </source>
</evidence>
<evidence type="ECO:0000256" key="2">
    <source>
        <dbReference type="ARBA" id="ARBA00006375"/>
    </source>
</evidence>
<dbReference type="InterPro" id="IPR023395">
    <property type="entry name" value="MCP_dom_sf"/>
</dbReference>
<name>A0A1R1Y956_9FUNG</name>
<gene>
    <name evidence="11" type="ORF">AYI70_g11987</name>
    <name evidence="12" type="ORF">AYI70_g2243</name>
</gene>
<reference evidence="12 13" key="1">
    <citation type="submission" date="2017-01" db="EMBL/GenBank/DDBJ databases">
        <authorList>
            <person name="Mah S.A."/>
            <person name="Swanson W.J."/>
            <person name="Moy G.W."/>
            <person name="Vacquier V.D."/>
        </authorList>
    </citation>
    <scope>NUCLEOTIDE SEQUENCE [LARGE SCALE GENOMIC DNA]</scope>
    <source>
        <strain evidence="12 13">GSMNP</strain>
    </source>
</reference>
<dbReference type="OrthoDB" id="446044at2759"/>
<dbReference type="GO" id="GO:0016020">
    <property type="term" value="C:membrane"/>
    <property type="evidence" value="ECO:0007669"/>
    <property type="project" value="UniProtKB-SubCell"/>
</dbReference>
<evidence type="ECO:0000313" key="13">
    <source>
        <dbReference type="Proteomes" id="UP000187283"/>
    </source>
</evidence>
<protein>
    <submittedName>
        <fullName evidence="12">Peroxisomal adenine nucleotide carrier 2</fullName>
    </submittedName>
</protein>